<dbReference type="GO" id="GO:0046872">
    <property type="term" value="F:metal ion binding"/>
    <property type="evidence" value="ECO:0007669"/>
    <property type="project" value="InterPro"/>
</dbReference>
<evidence type="ECO:0000313" key="3">
    <source>
        <dbReference type="Proteomes" id="UP000754563"/>
    </source>
</evidence>
<organism evidence="2 3">
    <name type="scientific">Candidatus Dojkabacteria bacterium</name>
    <dbReference type="NCBI Taxonomy" id="2099670"/>
    <lineage>
        <taxon>Bacteria</taxon>
        <taxon>Candidatus Dojkabacteria</taxon>
    </lineage>
</organism>
<feature type="coiled-coil region" evidence="1">
    <location>
        <begin position="3"/>
        <end position="30"/>
    </location>
</feature>
<dbReference type="Pfam" id="PF02583">
    <property type="entry name" value="Trns_repr_metal"/>
    <property type="match status" value="1"/>
</dbReference>
<sequence>MESQKLTNRLNRIQGQIEAIKKNLDSTEAHDCEETIQLLKAVRGALQKFGEAYIQAYTKECISSINDPIQMKQKYDEILQSALEL</sequence>
<dbReference type="Proteomes" id="UP000754563">
    <property type="component" value="Unassembled WGS sequence"/>
</dbReference>
<dbReference type="GO" id="GO:0045892">
    <property type="term" value="P:negative regulation of DNA-templated transcription"/>
    <property type="evidence" value="ECO:0007669"/>
    <property type="project" value="UniProtKB-ARBA"/>
</dbReference>
<dbReference type="InterPro" id="IPR003735">
    <property type="entry name" value="Metal_Tscrpt_repr"/>
</dbReference>
<evidence type="ECO:0000313" key="2">
    <source>
        <dbReference type="EMBL" id="MCA9385896.1"/>
    </source>
</evidence>
<proteinExistence type="predicted"/>
<dbReference type="InterPro" id="IPR038390">
    <property type="entry name" value="Metal_Tscrpt_repr_sf"/>
</dbReference>
<dbReference type="PANTHER" id="PTHR33677:SF5">
    <property type="entry name" value="TRANSCRIPTIONAL REPRESSOR FRMR"/>
    <property type="match status" value="1"/>
</dbReference>
<dbReference type="EMBL" id="JAGQLH010000054">
    <property type="protein sequence ID" value="MCA9385896.1"/>
    <property type="molecule type" value="Genomic_DNA"/>
</dbReference>
<comment type="caution">
    <text evidence="2">The sequence shown here is derived from an EMBL/GenBank/DDBJ whole genome shotgun (WGS) entry which is preliminary data.</text>
</comment>
<name>A0A955L9B1_9BACT</name>
<dbReference type="Gene3D" id="1.20.58.1000">
    <property type="entry name" value="Metal-sensitive repressor, helix protomer"/>
    <property type="match status" value="1"/>
</dbReference>
<keyword evidence="1" id="KW-0175">Coiled coil</keyword>
<gene>
    <name evidence="2" type="ORF">KC717_04585</name>
</gene>
<dbReference type="GO" id="GO:0003677">
    <property type="term" value="F:DNA binding"/>
    <property type="evidence" value="ECO:0007669"/>
    <property type="project" value="InterPro"/>
</dbReference>
<dbReference type="AlphaFoldDB" id="A0A955L9B1"/>
<dbReference type="PANTHER" id="PTHR33677">
    <property type="entry name" value="TRANSCRIPTIONAL REPRESSOR FRMR-RELATED"/>
    <property type="match status" value="1"/>
</dbReference>
<evidence type="ECO:0000256" key="1">
    <source>
        <dbReference type="SAM" id="Coils"/>
    </source>
</evidence>
<accession>A0A955L9B1</accession>
<reference evidence="2" key="1">
    <citation type="submission" date="2020-04" db="EMBL/GenBank/DDBJ databases">
        <authorList>
            <person name="Zhang T."/>
        </authorList>
    </citation>
    <scope>NUCLEOTIDE SEQUENCE</scope>
    <source>
        <strain evidence="2">HKST-UBA11</strain>
    </source>
</reference>
<protein>
    <submittedName>
        <fullName evidence="2">Metal-sensitive transcriptional regulator</fullName>
    </submittedName>
</protein>
<reference evidence="2" key="2">
    <citation type="journal article" date="2021" name="Microbiome">
        <title>Successional dynamics and alternative stable states in a saline activated sludge microbial community over 9 years.</title>
        <authorList>
            <person name="Wang Y."/>
            <person name="Ye J."/>
            <person name="Ju F."/>
            <person name="Liu L."/>
            <person name="Boyd J.A."/>
            <person name="Deng Y."/>
            <person name="Parks D.H."/>
            <person name="Jiang X."/>
            <person name="Yin X."/>
            <person name="Woodcroft B.J."/>
            <person name="Tyson G.W."/>
            <person name="Hugenholtz P."/>
            <person name="Polz M.F."/>
            <person name="Zhang T."/>
        </authorList>
    </citation>
    <scope>NUCLEOTIDE SEQUENCE</scope>
    <source>
        <strain evidence="2">HKST-UBA11</strain>
    </source>
</reference>